<proteinExistence type="predicted"/>
<protein>
    <submittedName>
        <fullName evidence="1">Bacteriocin-protection, YdeI or OmpD-Associated</fullName>
    </submittedName>
</protein>
<reference evidence="1 2" key="1">
    <citation type="submission" date="2016-11" db="EMBL/GenBank/DDBJ databases">
        <authorList>
            <person name="Jaros S."/>
            <person name="Januszkiewicz K."/>
            <person name="Wedrychowicz H."/>
        </authorList>
    </citation>
    <scope>NUCLEOTIDE SEQUENCE [LARGE SCALE GENOMIC DNA]</scope>
    <source>
        <strain evidence="1 2">ATCC 23634</strain>
    </source>
</reference>
<dbReference type="OrthoDB" id="214150at2"/>
<dbReference type="STRING" id="665118.SAMN02983003_1092"/>
<keyword evidence="2" id="KW-1185">Reference proteome</keyword>
<evidence type="ECO:0000313" key="1">
    <source>
        <dbReference type="EMBL" id="SFZ82463.1"/>
    </source>
</evidence>
<accession>A0A1K2HV40</accession>
<dbReference type="AlphaFoldDB" id="A0A1K2HV40"/>
<dbReference type="Pfam" id="PF13376">
    <property type="entry name" value="OmdA"/>
    <property type="match status" value="1"/>
</dbReference>
<gene>
    <name evidence="1" type="ORF">SAMN02983003_1092</name>
</gene>
<name>A0A1K2HV40_9HYPH</name>
<organism evidence="1 2">
    <name type="scientific">Devosia enhydra</name>
    <dbReference type="NCBI Taxonomy" id="665118"/>
    <lineage>
        <taxon>Bacteria</taxon>
        <taxon>Pseudomonadati</taxon>
        <taxon>Pseudomonadota</taxon>
        <taxon>Alphaproteobacteria</taxon>
        <taxon>Hyphomicrobiales</taxon>
        <taxon>Devosiaceae</taxon>
        <taxon>Devosia</taxon>
    </lineage>
</organism>
<evidence type="ECO:0000313" key="2">
    <source>
        <dbReference type="Proteomes" id="UP000183447"/>
    </source>
</evidence>
<dbReference type="RefSeq" id="WP_072339684.1">
    <property type="nucleotide sequence ID" value="NZ_FPKU01000001.1"/>
</dbReference>
<sequence>MTVDSARLTRAINEMPEDIARLLEGEGLRSRYEARPAYQRNDYLGWIGRAKRTETRDKRIAQMLDELRAGGVYMRMEWAPRRD</sequence>
<dbReference type="Proteomes" id="UP000183447">
    <property type="component" value="Unassembled WGS sequence"/>
</dbReference>
<dbReference type="EMBL" id="FPKU01000001">
    <property type="protein sequence ID" value="SFZ82463.1"/>
    <property type="molecule type" value="Genomic_DNA"/>
</dbReference>